<feature type="domain" description="Novel STAND NTPase 1" evidence="5">
    <location>
        <begin position="396"/>
        <end position="665"/>
    </location>
</feature>
<gene>
    <name evidence="7" type="ORF">EDS130_LOCUS914</name>
    <name evidence="8" type="ORF">XAT740_LOCUS34278</name>
</gene>
<name>A0A813N2K6_ADIRI</name>
<dbReference type="SUPFAM" id="SSF52540">
    <property type="entry name" value="P-loop containing nucleoside triphosphate hydrolases"/>
    <property type="match status" value="1"/>
</dbReference>
<dbReference type="Proteomes" id="UP000663852">
    <property type="component" value="Unassembled WGS sequence"/>
</dbReference>
<evidence type="ECO:0000259" key="4">
    <source>
        <dbReference type="Pfam" id="PF13271"/>
    </source>
</evidence>
<dbReference type="InterPro" id="IPR049052">
    <property type="entry name" value="nSTAND1"/>
</dbReference>
<dbReference type="PROSITE" id="PS50082">
    <property type="entry name" value="WD_REPEATS_2"/>
    <property type="match status" value="1"/>
</dbReference>
<dbReference type="InterPro" id="IPR057588">
    <property type="entry name" value="NWD1/2-like_WH"/>
</dbReference>
<dbReference type="Pfam" id="PF13271">
    <property type="entry name" value="DUF4062"/>
    <property type="match status" value="1"/>
</dbReference>
<dbReference type="PROSITE" id="PS50294">
    <property type="entry name" value="WD_REPEATS_REGION"/>
    <property type="match status" value="1"/>
</dbReference>
<organism evidence="7 10">
    <name type="scientific">Adineta ricciae</name>
    <name type="common">Rotifer</name>
    <dbReference type="NCBI Taxonomy" id="249248"/>
    <lineage>
        <taxon>Eukaryota</taxon>
        <taxon>Metazoa</taxon>
        <taxon>Spiralia</taxon>
        <taxon>Gnathifera</taxon>
        <taxon>Rotifera</taxon>
        <taxon>Eurotatoria</taxon>
        <taxon>Bdelloidea</taxon>
        <taxon>Adinetida</taxon>
        <taxon>Adinetidae</taxon>
        <taxon>Adineta</taxon>
    </lineage>
</organism>
<evidence type="ECO:0000313" key="10">
    <source>
        <dbReference type="Proteomes" id="UP000663852"/>
    </source>
</evidence>
<dbReference type="InterPro" id="IPR052752">
    <property type="entry name" value="NACHT-WD_repeat"/>
</dbReference>
<dbReference type="SMART" id="SM00320">
    <property type="entry name" value="WD40"/>
    <property type="match status" value="2"/>
</dbReference>
<dbReference type="Pfam" id="PF20703">
    <property type="entry name" value="nSTAND1"/>
    <property type="match status" value="1"/>
</dbReference>
<evidence type="ECO:0000313" key="8">
    <source>
        <dbReference type="EMBL" id="CAF1403441.1"/>
    </source>
</evidence>
<keyword evidence="1 3" id="KW-0853">WD repeat</keyword>
<dbReference type="InterPro" id="IPR015943">
    <property type="entry name" value="WD40/YVTN_repeat-like_dom_sf"/>
</dbReference>
<proteinExistence type="predicted"/>
<evidence type="ECO:0000256" key="2">
    <source>
        <dbReference type="ARBA" id="ARBA00022737"/>
    </source>
</evidence>
<dbReference type="Gene3D" id="3.40.50.300">
    <property type="entry name" value="P-loop containing nucleotide triphosphate hydrolases"/>
    <property type="match status" value="1"/>
</dbReference>
<sequence>MATKKSSTFKSKALATRKVEKRALLPEMLKKPNLMNKTELSTAKPVIQNKSEFNRLVTGDFTEPFSKQTSRLFRIFLSSTFSDFKVERNELYRRVFPTIKQRCAQLGYEFQVVDMRWGVSDTADVDHTADLMCMNEIERCIDLSVGLNFIYLVGNRYGYMYVPLEIDQDEFEKIIDVGRQEKIDNIDLVQKWFLLDQNCLPPKYVYVPITTHYKHFEEQSAEQQQEKKRWQTEEKALLKALRDAVDRAYEQKRISHEQAGKYFESITEREIRRGTMASNTANVIGVVRDFLNPIVETPADAKFFDSAKNERISNAINRLKAYCGQVTPPAQFKRYLVPWKLGGLDISKEQSHKQYIDEFCQFLSTMILQMVENTCRTLANKTLSPFHEDLLHHALFCQEKNQFFFGREELFSNVHARIEANRRNVASPIAFLAESGCGKTSFMARLAQNLRVWYPTSAVFLRFLGTSAQSTTIELVIRSLCQQLKFVYGTDEDDADNNEDDQSLTFASLVRIFHERLRSLSRKRSKLLRKKSVTPKPLFILLDAIDQFQDTSKYSFQFESWLLRYLPHDVHILISFIPTIERVNLKDLFTQFIRNDESALFHIPRLRPIDFENIIRSSLEVNHRQLSSEQYKHLLMTVEHNPKPLYLKLLLDIARTWTHFADESLQITLSLPETIENAVEQLFARLENRHGKEFVQYSLAYLVYGLNGISENELEDCLSINDIVLNEIYAHHDPPIPNVVHVPSLLCQSLLYSIKEYLSRKRIHNKHILSFYHRKFLEATSNRYEHLRKQCHEHLIEIYCNDQTAYKRTITLKKRNNMVIQDADRLISSQTTNSLNQRKLVALPYHCLEFGSGKDNILRTVCFFNLNFLSCQLKSLGHTIFIDAIRQCIRLKPNWGDLRCLYHAIWSIDDQMIADTDVTLIISEQILGFIDDQQTSRLYMKTNELNTSQELEKLLIDCRHYCSEHDNCFRSLYASFPQETDALAWSFSSVTDVLYLNEFYCLVVIDGTYDTENKQVNNLIQTYTVAVINLHTGKVDRIDLDETFDKIWSGYITKNGNKVYLFGTNDLKVYNTRSGDMIDERLLSFDNKSFCNKAYCFTSNEEQLILANEWRLIATDQTEENTIYRSARIPVKHSSFDIKDTLNVSVSLRCVGANDDYVLCLIFDECNQALITLWALNEHVEILIMRFAFLDLEFTSPDLFDFPVNNNEILYLATTDGYLRTFDLIKIKSNTKVQTLTTEDTLIPQVHILPNEELDRLVCLSNDLIAISTKKQVMLFDRKDLSTIVQQIPISESRYAWNMITQDEHHHVLITTDASQQFITIYRPDQTSKLNEMQVNFRANVQDLKLVQTTTMMDNDEKKKAYVLILLDDETIQLLDTNQLSQASLQPTGLFTKIRNYNIGRQFVAACEYDTPHPIVMRSTNKPSHTIESLYSLDKLQIESIALFDNDQYYIILTGEQIVYSYSVHNLNELLFEYDLKLKSQLKCFSVGTFHSNLIIFMFMNAFICLRIKYDNIETKFHIESEQIFPIRNRNVEYSMEFTPNKRFLILKQYVNPTNGEYLSDFRVFSCDEQAQLTAIKEPITYIKSKVSKSGQITSFMTYTSSMTRSELWVAYQGSILHVRLPSILAELDVRSNFHSWMRHSLVLYNHTAEKYCLSISITTLAIQSPNDSCLASGADDGSIVIWYLTTDPRYDVLESIHNDQITGLIFDSNSKRLFSSSRDRTLAIWSPTTLLHVLHAHVPIDQINLFSSSNILLAHGRFWGFDRLLMFYIDNYLPSNATIPKDSINKESANTSNVAPSEVASWAL</sequence>
<dbReference type="EMBL" id="CAJNOJ010000002">
    <property type="protein sequence ID" value="CAF0728473.1"/>
    <property type="molecule type" value="Genomic_DNA"/>
</dbReference>
<dbReference type="EMBL" id="CAJNOR010003336">
    <property type="protein sequence ID" value="CAF1403441.1"/>
    <property type="molecule type" value="Genomic_DNA"/>
</dbReference>
<protein>
    <submittedName>
        <fullName evidence="7">Uncharacterized protein</fullName>
    </submittedName>
</protein>
<comment type="caution">
    <text evidence="7">The sequence shown here is derived from an EMBL/GenBank/DDBJ whole genome shotgun (WGS) entry which is preliminary data.</text>
</comment>
<evidence type="ECO:0000256" key="3">
    <source>
        <dbReference type="PROSITE-ProRule" id="PRU00221"/>
    </source>
</evidence>
<evidence type="ECO:0000313" key="7">
    <source>
        <dbReference type="EMBL" id="CAF0728473.1"/>
    </source>
</evidence>
<evidence type="ECO:0000313" key="9">
    <source>
        <dbReference type="Proteomes" id="UP000663828"/>
    </source>
</evidence>
<evidence type="ECO:0000259" key="6">
    <source>
        <dbReference type="Pfam" id="PF25469"/>
    </source>
</evidence>
<dbReference type="InterPro" id="IPR001680">
    <property type="entry name" value="WD40_rpt"/>
</dbReference>
<feature type="domain" description="DUF4062" evidence="4">
    <location>
        <begin position="74"/>
        <end position="160"/>
    </location>
</feature>
<feature type="domain" description="NWD1/2-like winged helix-turn-helix" evidence="6">
    <location>
        <begin position="667"/>
        <end position="785"/>
    </location>
</feature>
<dbReference type="SUPFAM" id="SSF50998">
    <property type="entry name" value="Quinoprotein alcohol dehydrogenase-like"/>
    <property type="match status" value="1"/>
</dbReference>
<evidence type="ECO:0000259" key="5">
    <source>
        <dbReference type="Pfam" id="PF20703"/>
    </source>
</evidence>
<dbReference type="Pfam" id="PF00400">
    <property type="entry name" value="WD40"/>
    <property type="match status" value="2"/>
</dbReference>
<evidence type="ECO:0000256" key="1">
    <source>
        <dbReference type="ARBA" id="ARBA00022574"/>
    </source>
</evidence>
<dbReference type="InterPro" id="IPR011047">
    <property type="entry name" value="Quinoprotein_ADH-like_sf"/>
</dbReference>
<dbReference type="PANTHER" id="PTHR19871">
    <property type="entry name" value="BETA TRANSDUCIN-RELATED PROTEIN"/>
    <property type="match status" value="1"/>
</dbReference>
<dbReference type="InterPro" id="IPR025139">
    <property type="entry name" value="DUF4062"/>
</dbReference>
<keyword evidence="2" id="KW-0677">Repeat</keyword>
<dbReference type="Proteomes" id="UP000663828">
    <property type="component" value="Unassembled WGS sequence"/>
</dbReference>
<dbReference type="Pfam" id="PF25469">
    <property type="entry name" value="WHD_NWD1"/>
    <property type="match status" value="1"/>
</dbReference>
<reference evidence="7" key="1">
    <citation type="submission" date="2021-02" db="EMBL/GenBank/DDBJ databases">
        <authorList>
            <person name="Nowell W R."/>
        </authorList>
    </citation>
    <scope>NUCLEOTIDE SEQUENCE</scope>
</reference>
<dbReference type="Gene3D" id="2.130.10.10">
    <property type="entry name" value="YVTN repeat-like/Quinoprotein amine dehydrogenase"/>
    <property type="match status" value="1"/>
</dbReference>
<keyword evidence="9" id="KW-1185">Reference proteome</keyword>
<dbReference type="InterPro" id="IPR027417">
    <property type="entry name" value="P-loop_NTPase"/>
</dbReference>
<dbReference type="OrthoDB" id="2325716at2759"/>
<feature type="repeat" description="WD" evidence="3">
    <location>
        <begin position="1695"/>
        <end position="1727"/>
    </location>
</feature>
<accession>A0A813N2K6</accession>
<dbReference type="PANTHER" id="PTHR19871:SF14">
    <property type="entry name" value="DUF4062 DOMAIN-CONTAINING PROTEIN"/>
    <property type="match status" value="1"/>
</dbReference>